<accession>A0A2M7II81</accession>
<dbReference type="EMBL" id="PFGY01000067">
    <property type="protein sequence ID" value="PIW76233.1"/>
    <property type="molecule type" value="Genomic_DNA"/>
</dbReference>
<dbReference type="PANTHER" id="PTHR38813:SF1">
    <property type="entry name" value="TOXIN RELE1-RELATED"/>
    <property type="match status" value="1"/>
</dbReference>
<keyword evidence="1" id="KW-1277">Toxin-antitoxin system</keyword>
<dbReference type="Proteomes" id="UP000229561">
    <property type="component" value="Unassembled WGS sequence"/>
</dbReference>
<dbReference type="NCBIfam" id="TIGR02385">
    <property type="entry name" value="RelE_StbE"/>
    <property type="match status" value="1"/>
</dbReference>
<dbReference type="Pfam" id="PF05016">
    <property type="entry name" value="ParE_toxin"/>
    <property type="match status" value="1"/>
</dbReference>
<evidence type="ECO:0000256" key="1">
    <source>
        <dbReference type="ARBA" id="ARBA00022649"/>
    </source>
</evidence>
<proteinExistence type="predicted"/>
<dbReference type="InterPro" id="IPR007712">
    <property type="entry name" value="RelE/ParE_toxin"/>
</dbReference>
<dbReference type="InterPro" id="IPR035093">
    <property type="entry name" value="RelE/ParE_toxin_dom_sf"/>
</dbReference>
<gene>
    <name evidence="2" type="ORF">CO001_02430</name>
</gene>
<organism evidence="2 3">
    <name type="scientific">Candidatus Portnoybacteria bacterium CG_4_8_14_3_um_filter_40_10</name>
    <dbReference type="NCBI Taxonomy" id="1974801"/>
    <lineage>
        <taxon>Bacteria</taxon>
        <taxon>Candidatus Portnoyibacteriota</taxon>
    </lineage>
</organism>
<evidence type="ECO:0000313" key="2">
    <source>
        <dbReference type="EMBL" id="PIW76233.1"/>
    </source>
</evidence>
<feature type="non-terminal residue" evidence="2">
    <location>
        <position position="1"/>
    </location>
</feature>
<dbReference type="InterPro" id="IPR052747">
    <property type="entry name" value="TA_system_RelE_toxin"/>
</dbReference>
<comment type="caution">
    <text evidence="2">The sequence shown here is derived from an EMBL/GenBank/DDBJ whole genome shotgun (WGS) entry which is preliminary data.</text>
</comment>
<dbReference type="Gene3D" id="3.30.2310.20">
    <property type="entry name" value="RelE-like"/>
    <property type="match status" value="1"/>
</dbReference>
<dbReference type="PANTHER" id="PTHR38813">
    <property type="match status" value="1"/>
</dbReference>
<dbReference type="SUPFAM" id="SSF143011">
    <property type="entry name" value="RelE-like"/>
    <property type="match status" value="1"/>
</dbReference>
<dbReference type="AlphaFoldDB" id="A0A2M7II81"/>
<reference evidence="3" key="1">
    <citation type="submission" date="2017-09" db="EMBL/GenBank/DDBJ databases">
        <title>Depth-based differentiation of microbial function through sediment-hosted aquifers and enrichment of novel symbionts in the deep terrestrial subsurface.</title>
        <authorList>
            <person name="Probst A.J."/>
            <person name="Ladd B."/>
            <person name="Jarett J.K."/>
            <person name="Geller-Mcgrath D.E."/>
            <person name="Sieber C.M.K."/>
            <person name="Emerson J.B."/>
            <person name="Anantharaman K."/>
            <person name="Thomas B.C."/>
            <person name="Malmstrom R."/>
            <person name="Stieglmeier M."/>
            <person name="Klingl A."/>
            <person name="Woyke T."/>
            <person name="Ryan C.M."/>
            <person name="Banfield J.F."/>
        </authorList>
    </citation>
    <scope>NUCLEOTIDE SEQUENCE [LARGE SCALE GENOMIC DNA]</scope>
</reference>
<protein>
    <submittedName>
        <fullName evidence="2">Type II toxin-antitoxin system RelE/ParE family toxin</fullName>
    </submittedName>
</protein>
<evidence type="ECO:0000313" key="3">
    <source>
        <dbReference type="Proteomes" id="UP000229561"/>
    </source>
</evidence>
<sequence length="84" mass="10062">NMYKILLSRTAEKNLDKIDLKYKPHIFAALFDLRKDPNQGKKLKGKFKDYFSLRVGPYRIIYKIFKKELNILVIRIGQRQGIYK</sequence>
<name>A0A2M7II81_9BACT</name>